<evidence type="ECO:0000256" key="1">
    <source>
        <dbReference type="ARBA" id="ARBA00001478"/>
    </source>
</evidence>
<keyword evidence="5 7" id="KW-0808">Transferase</keyword>
<dbReference type="InterPro" id="IPR011835">
    <property type="entry name" value="GS/SS"/>
</dbReference>
<dbReference type="PANTHER" id="PTHR45825">
    <property type="entry name" value="GRANULE-BOUND STARCH SYNTHASE 1, CHLOROPLASTIC/AMYLOPLASTIC"/>
    <property type="match status" value="1"/>
</dbReference>
<evidence type="ECO:0000259" key="9">
    <source>
        <dbReference type="Pfam" id="PF08323"/>
    </source>
</evidence>
<comment type="catalytic activity">
    <reaction evidence="1 7">
        <text>[(1-&gt;4)-alpha-D-glucosyl](n) + ADP-alpha-D-glucose = [(1-&gt;4)-alpha-D-glucosyl](n+1) + ADP + H(+)</text>
        <dbReference type="Rhea" id="RHEA:18189"/>
        <dbReference type="Rhea" id="RHEA-COMP:9584"/>
        <dbReference type="Rhea" id="RHEA-COMP:9587"/>
        <dbReference type="ChEBI" id="CHEBI:15378"/>
        <dbReference type="ChEBI" id="CHEBI:15444"/>
        <dbReference type="ChEBI" id="CHEBI:57498"/>
        <dbReference type="ChEBI" id="CHEBI:456216"/>
        <dbReference type="EC" id="2.4.1.21"/>
    </reaction>
</comment>
<feature type="binding site" evidence="7">
    <location>
        <position position="15"/>
    </location>
    <ligand>
        <name>ADP-alpha-D-glucose</name>
        <dbReference type="ChEBI" id="CHEBI:57498"/>
    </ligand>
</feature>
<feature type="domain" description="Glycosyl transferase family 1" evidence="8">
    <location>
        <begin position="289"/>
        <end position="448"/>
    </location>
</feature>
<dbReference type="InterPro" id="IPR001296">
    <property type="entry name" value="Glyco_trans_1"/>
</dbReference>
<dbReference type="NCBIfam" id="NF001898">
    <property type="entry name" value="PRK00654.1-1"/>
    <property type="match status" value="1"/>
</dbReference>
<keyword evidence="6 7" id="KW-0320">Glycogen biosynthesis</keyword>
<evidence type="ECO:0000313" key="10">
    <source>
        <dbReference type="EMBL" id="MCY6483869.1"/>
    </source>
</evidence>
<dbReference type="GO" id="GO:0009011">
    <property type="term" value="F:alpha-1,4-glucan glucosyltransferase (ADP-glucose donor) activity"/>
    <property type="evidence" value="ECO:0007669"/>
    <property type="project" value="UniProtKB-EC"/>
</dbReference>
<dbReference type="Pfam" id="PF08323">
    <property type="entry name" value="Glyco_transf_5"/>
    <property type="match status" value="1"/>
</dbReference>
<comment type="caution">
    <text evidence="10">The sequence shown here is derived from an EMBL/GenBank/DDBJ whole genome shotgun (WGS) entry which is preliminary data.</text>
</comment>
<evidence type="ECO:0000256" key="7">
    <source>
        <dbReference type="HAMAP-Rule" id="MF_00484"/>
    </source>
</evidence>
<accession>A0ABT4CY11</accession>
<gene>
    <name evidence="7 10" type="primary">glgA</name>
    <name evidence="10" type="ORF">OW763_05835</name>
</gene>
<dbReference type="PANTHER" id="PTHR45825:SF11">
    <property type="entry name" value="ALPHA AMYLASE DOMAIN-CONTAINING PROTEIN"/>
    <property type="match status" value="1"/>
</dbReference>
<comment type="function">
    <text evidence="2 7">Synthesizes alpha-1,4-glucan chains using ADP-glucose.</text>
</comment>
<comment type="pathway">
    <text evidence="7">Glycan biosynthesis; glycogen biosynthesis.</text>
</comment>
<evidence type="ECO:0000256" key="4">
    <source>
        <dbReference type="ARBA" id="ARBA00022676"/>
    </source>
</evidence>
<evidence type="ECO:0000259" key="8">
    <source>
        <dbReference type="Pfam" id="PF00534"/>
    </source>
</evidence>
<dbReference type="CDD" id="cd03791">
    <property type="entry name" value="GT5_Glycogen_synthase_DULL1-like"/>
    <property type="match status" value="1"/>
</dbReference>
<dbReference type="InterPro" id="IPR013534">
    <property type="entry name" value="Starch_synth_cat_dom"/>
</dbReference>
<dbReference type="NCBIfam" id="TIGR02095">
    <property type="entry name" value="glgA"/>
    <property type="match status" value="1"/>
</dbReference>
<dbReference type="HAMAP" id="MF_00484">
    <property type="entry name" value="Glycogen_synth"/>
    <property type="match status" value="1"/>
</dbReference>
<evidence type="ECO:0000256" key="6">
    <source>
        <dbReference type="ARBA" id="ARBA00023056"/>
    </source>
</evidence>
<proteinExistence type="inferred from homology"/>
<keyword evidence="4 7" id="KW-0328">Glycosyltransferase</keyword>
<organism evidence="10 11">
    <name type="scientific">Clostridium aestuarii</name>
    <dbReference type="NCBI Taxonomy" id="338193"/>
    <lineage>
        <taxon>Bacteria</taxon>
        <taxon>Bacillati</taxon>
        <taxon>Bacillota</taxon>
        <taxon>Clostridia</taxon>
        <taxon>Eubacteriales</taxon>
        <taxon>Clostridiaceae</taxon>
        <taxon>Clostridium</taxon>
    </lineage>
</organism>
<evidence type="ECO:0000313" key="11">
    <source>
        <dbReference type="Proteomes" id="UP001078443"/>
    </source>
</evidence>
<dbReference type="RefSeq" id="WP_268040144.1">
    <property type="nucleotide sequence ID" value="NZ_JAPQER010000002.1"/>
</dbReference>
<dbReference type="Proteomes" id="UP001078443">
    <property type="component" value="Unassembled WGS sequence"/>
</dbReference>
<dbReference type="SUPFAM" id="SSF53756">
    <property type="entry name" value="UDP-Glycosyltransferase/glycogen phosphorylase"/>
    <property type="match status" value="1"/>
</dbReference>
<sequence length="476" mass="55142">MKILYAASEAYPFIKTGGLADVSYALPKALRKLGIDIRIILPKYGNISSNFKNKMKNMNSYNVPVGWRNQYCGLQYLEYEGIPFYFIDNEYYFKRTEAYGFYDDGERFSYFCRAVLESIEHMDNFIPDIIHCNDWHTAMIPLLLKEHFKSKQQFSDIRTIFTIHNLKYQGVFSKSILGELLDLSEEYFSEDSIKFHDGVSFMKAGINYSDIITTVSKSYAEEIKYDFYGEGLQGVIRENDYKLQGIVNGIDYELFNPKTDKIIKCKYDLYSIKDKAKNKIDLQKILNLPVNKNTPVIGIVSRLVKQKGLELIAFIIEELLSMDVQLVLLGTGEEDYEDLFKYYSTIYPSKLSSNIFFDNVLAEKIYAGADMFLMPSLFEPCGISQLISLRYGTVPIVRETGGLKDTVIPYNEYTDEGNGFSFKNYNAHEMLDVIRYAIEIYRNKNKWKNLMINGMKTDSSWENSAKRYSELYSSLK</sequence>
<dbReference type="Pfam" id="PF00534">
    <property type="entry name" value="Glycos_transf_1"/>
    <property type="match status" value="1"/>
</dbReference>
<keyword evidence="11" id="KW-1185">Reference proteome</keyword>
<evidence type="ECO:0000256" key="2">
    <source>
        <dbReference type="ARBA" id="ARBA00002764"/>
    </source>
</evidence>
<evidence type="ECO:0000256" key="3">
    <source>
        <dbReference type="ARBA" id="ARBA00010281"/>
    </source>
</evidence>
<dbReference type="EMBL" id="JAPQER010000002">
    <property type="protein sequence ID" value="MCY6483869.1"/>
    <property type="molecule type" value="Genomic_DNA"/>
</dbReference>
<feature type="domain" description="Starch synthase catalytic" evidence="9">
    <location>
        <begin position="2"/>
        <end position="238"/>
    </location>
</feature>
<comment type="similarity">
    <text evidence="3 7">Belongs to the glycosyltransferase 1 family. Bacterial/plant glycogen synthase subfamily.</text>
</comment>
<name>A0ABT4CY11_9CLOT</name>
<reference evidence="10" key="1">
    <citation type="submission" date="2022-12" db="EMBL/GenBank/DDBJ databases">
        <authorList>
            <person name="Wang J."/>
        </authorList>
    </citation>
    <scope>NUCLEOTIDE SEQUENCE</scope>
    <source>
        <strain evidence="10">HY-45-18</strain>
    </source>
</reference>
<protein>
    <recommendedName>
        <fullName evidence="7">Glycogen synthase</fullName>
        <ecNumber evidence="7">2.4.1.21</ecNumber>
    </recommendedName>
    <alternativeName>
        <fullName evidence="7">Starch [bacterial glycogen] synthase</fullName>
    </alternativeName>
</protein>
<dbReference type="Gene3D" id="3.40.50.2000">
    <property type="entry name" value="Glycogen Phosphorylase B"/>
    <property type="match status" value="2"/>
</dbReference>
<evidence type="ECO:0000256" key="5">
    <source>
        <dbReference type="ARBA" id="ARBA00022679"/>
    </source>
</evidence>
<dbReference type="EC" id="2.4.1.21" evidence="7"/>